<comment type="caution">
    <text evidence="3">The sequence shown here is derived from an EMBL/GenBank/DDBJ whole genome shotgun (WGS) entry which is preliminary data.</text>
</comment>
<keyword evidence="2" id="KW-0472">Membrane</keyword>
<dbReference type="RefSeq" id="WP_163462154.1">
    <property type="nucleotide sequence ID" value="NZ_JAAAMG010000004.1"/>
</dbReference>
<sequence>MTRTDPQDVETPINIYEEQEEGRQSPLDRKERDGFLPIQTNWFDRIFISVIIWVALSLFWLRFMEPAGLPLTISNVVAVLLGVYIVWKG</sequence>
<organism evidence="3 4">
    <name type="scientific">Jiella pacifica</name>
    <dbReference type="NCBI Taxonomy" id="2696469"/>
    <lineage>
        <taxon>Bacteria</taxon>
        <taxon>Pseudomonadati</taxon>
        <taxon>Pseudomonadota</taxon>
        <taxon>Alphaproteobacteria</taxon>
        <taxon>Hyphomicrobiales</taxon>
        <taxon>Aurantimonadaceae</taxon>
        <taxon>Jiella</taxon>
    </lineage>
</organism>
<dbReference type="InterPro" id="IPR018678">
    <property type="entry name" value="DUF2160_TM"/>
</dbReference>
<protein>
    <recommendedName>
        <fullName evidence="5">Small integral membrane protein</fullName>
    </recommendedName>
</protein>
<gene>
    <name evidence="3" type="ORF">GTK09_06680</name>
</gene>
<feature type="region of interest" description="Disordered" evidence="1">
    <location>
        <begin position="1"/>
        <end position="29"/>
    </location>
</feature>
<evidence type="ECO:0000313" key="4">
    <source>
        <dbReference type="Proteomes" id="UP000469011"/>
    </source>
</evidence>
<feature type="transmembrane region" description="Helical" evidence="2">
    <location>
        <begin position="42"/>
        <end position="61"/>
    </location>
</feature>
<reference evidence="3 4" key="1">
    <citation type="submission" date="2020-01" db="EMBL/GenBank/DDBJ databases">
        <title>Jiella pacifica sp. nov.</title>
        <authorList>
            <person name="Xue Z."/>
            <person name="Zhu S."/>
            <person name="Chen J."/>
            <person name="Yang J."/>
        </authorList>
    </citation>
    <scope>NUCLEOTIDE SEQUENCE [LARGE SCALE GENOMIC DNA]</scope>
    <source>
        <strain evidence="3 4">40Bstr34</strain>
    </source>
</reference>
<dbReference type="EMBL" id="JAAAMG010000004">
    <property type="protein sequence ID" value="NDW04111.1"/>
    <property type="molecule type" value="Genomic_DNA"/>
</dbReference>
<keyword evidence="4" id="KW-1185">Reference proteome</keyword>
<evidence type="ECO:0000313" key="3">
    <source>
        <dbReference type="EMBL" id="NDW04111.1"/>
    </source>
</evidence>
<dbReference type="AlphaFoldDB" id="A0A6N9SZ73"/>
<keyword evidence="2" id="KW-0812">Transmembrane</keyword>
<dbReference type="Pfam" id="PF09928">
    <property type="entry name" value="DUF2160"/>
    <property type="match status" value="1"/>
</dbReference>
<name>A0A6N9SZ73_9HYPH</name>
<dbReference type="Proteomes" id="UP000469011">
    <property type="component" value="Unassembled WGS sequence"/>
</dbReference>
<accession>A0A6N9SZ73</accession>
<evidence type="ECO:0008006" key="5">
    <source>
        <dbReference type="Google" id="ProtNLM"/>
    </source>
</evidence>
<keyword evidence="2" id="KW-1133">Transmembrane helix</keyword>
<proteinExistence type="predicted"/>
<evidence type="ECO:0000256" key="1">
    <source>
        <dbReference type="SAM" id="MobiDB-lite"/>
    </source>
</evidence>
<feature type="transmembrane region" description="Helical" evidence="2">
    <location>
        <begin position="67"/>
        <end position="87"/>
    </location>
</feature>
<evidence type="ECO:0000256" key="2">
    <source>
        <dbReference type="SAM" id="Phobius"/>
    </source>
</evidence>